<feature type="compositionally biased region" description="Low complexity" evidence="5">
    <location>
        <begin position="7"/>
        <end position="27"/>
    </location>
</feature>
<dbReference type="Pfam" id="PF13639">
    <property type="entry name" value="zf-RING_2"/>
    <property type="match status" value="1"/>
</dbReference>
<keyword evidence="3" id="KW-0862">Zinc</keyword>
<dbReference type="Pfam" id="PF01363">
    <property type="entry name" value="FYVE"/>
    <property type="match status" value="1"/>
</dbReference>
<dbReference type="InterPro" id="IPR000306">
    <property type="entry name" value="Znf_FYVE"/>
</dbReference>
<dbReference type="InterPro" id="IPR017455">
    <property type="entry name" value="Znf_FYVE-rel"/>
</dbReference>
<keyword evidence="9" id="KW-1185">Reference proteome</keyword>
<feature type="compositionally biased region" description="Polar residues" evidence="5">
    <location>
        <begin position="387"/>
        <end position="406"/>
    </location>
</feature>
<protein>
    <submittedName>
        <fullName evidence="8">FYVE-domain-containing protein</fullName>
    </submittedName>
</protein>
<dbReference type="SMART" id="SM00184">
    <property type="entry name" value="RING"/>
    <property type="match status" value="1"/>
</dbReference>
<dbReference type="SUPFAM" id="SSF57850">
    <property type="entry name" value="RING/U-box"/>
    <property type="match status" value="1"/>
</dbReference>
<dbReference type="SUPFAM" id="SSF57903">
    <property type="entry name" value="FYVE/PHD zinc finger"/>
    <property type="match status" value="1"/>
</dbReference>
<dbReference type="PANTHER" id="PTHR23164">
    <property type="entry name" value="EARLY ENDOSOME ANTIGEN 1"/>
    <property type="match status" value="1"/>
</dbReference>
<feature type="compositionally biased region" description="Polar residues" evidence="5">
    <location>
        <begin position="71"/>
        <end position="85"/>
    </location>
</feature>
<feature type="compositionally biased region" description="Pro residues" evidence="5">
    <location>
        <begin position="357"/>
        <end position="366"/>
    </location>
</feature>
<dbReference type="CDD" id="cd16489">
    <property type="entry name" value="mRING-CH-C4HC2H_ZNRF"/>
    <property type="match status" value="1"/>
</dbReference>
<dbReference type="GO" id="GO:0008270">
    <property type="term" value="F:zinc ion binding"/>
    <property type="evidence" value="ECO:0007669"/>
    <property type="project" value="UniProtKB-KW"/>
</dbReference>
<feature type="compositionally biased region" description="Polar residues" evidence="5">
    <location>
        <begin position="556"/>
        <end position="582"/>
    </location>
</feature>
<proteinExistence type="predicted"/>
<evidence type="ECO:0000313" key="9">
    <source>
        <dbReference type="Proteomes" id="UP000799779"/>
    </source>
</evidence>
<dbReference type="Gene3D" id="3.30.40.10">
    <property type="entry name" value="Zinc/RING finger domain, C3HC4 (zinc finger)"/>
    <property type="match status" value="2"/>
</dbReference>
<sequence>MAFPFHPSQRSSAARSPSVSSTSSSSSDETPVAPANPTHPPRVSSRAARPHSHSTPSLPQLDNDVMHNSPAGHSNLSLDNTNTPRSRGPSAIASHFLAQPNSAYGGQTWIDFLRDMESQAEDAAPLPTPPAFTAADAGLPPRPAASTFTLPARPLRANDAASASSRHAERERKRRLTTPEAPTRRPSGMRTSSNDQGSSSNPIVLDSSPAPEVPTASRPLMQGRPPMPSYPSRSSMAGAASGRRESDLVLPSWQPDSDVTHCRVCGSQFTFFYRKHHCRKCGRVVCSACSPHRITIPRQFIVHPPSESAAGANIIDLTGDDDTNAMSSFGPFRNPALGGGEEVRVCNPCVPDPNYNPPPQYTPGPFPNQRYPSYYPTSGGPTYHPLLSNNAPRTHRSSQSVDNASQPLGRDQTSRRDPFSDRSVSYHNSTRVADLWPPPQQPLQNTGYPPYGQAALHPSYGQFPNPYNTQSLLNRPLPNPHATNQSGPPGSESSYYTGPRMGGRHHRPPPEPAPTPRRQIAEEDECPVCGNELPPLAANGSDNDRVQHVSDCITTYSASPPLPSETQNLSSTSLPSQRTRGMSNAGAATGTGNGEGTSTVNVQTLANPNPNHRMSLSARGMIVYTATEKDALDEDGTRAECVICFEEFEAGSRLGRLVCWCKFHEACIKQWWEKKGRGACPTHQLH</sequence>
<feature type="region of interest" description="Disordered" evidence="5">
    <location>
        <begin position="357"/>
        <end position="517"/>
    </location>
</feature>
<dbReference type="InterPro" id="IPR011011">
    <property type="entry name" value="Znf_FYVE_PHD"/>
</dbReference>
<dbReference type="OrthoDB" id="660555at2759"/>
<evidence type="ECO:0000256" key="1">
    <source>
        <dbReference type="ARBA" id="ARBA00022723"/>
    </source>
</evidence>
<dbReference type="EMBL" id="ML977579">
    <property type="protein sequence ID" value="KAF2002033.1"/>
    <property type="molecule type" value="Genomic_DNA"/>
</dbReference>
<organism evidence="8 9">
    <name type="scientific">Amniculicola lignicola CBS 123094</name>
    <dbReference type="NCBI Taxonomy" id="1392246"/>
    <lineage>
        <taxon>Eukaryota</taxon>
        <taxon>Fungi</taxon>
        <taxon>Dikarya</taxon>
        <taxon>Ascomycota</taxon>
        <taxon>Pezizomycotina</taxon>
        <taxon>Dothideomycetes</taxon>
        <taxon>Pleosporomycetidae</taxon>
        <taxon>Pleosporales</taxon>
        <taxon>Amniculicolaceae</taxon>
        <taxon>Amniculicola</taxon>
    </lineage>
</organism>
<feature type="compositionally biased region" description="Low complexity" evidence="5">
    <location>
        <begin position="230"/>
        <end position="241"/>
    </location>
</feature>
<dbReference type="InterPro" id="IPR001841">
    <property type="entry name" value="Znf_RING"/>
</dbReference>
<dbReference type="InterPro" id="IPR013083">
    <property type="entry name" value="Znf_RING/FYVE/PHD"/>
</dbReference>
<dbReference type="PROSITE" id="PS50089">
    <property type="entry name" value="ZF_RING_2"/>
    <property type="match status" value="1"/>
</dbReference>
<feature type="domain" description="FYVE-type" evidence="7">
    <location>
        <begin position="256"/>
        <end position="354"/>
    </location>
</feature>
<evidence type="ECO:0000256" key="5">
    <source>
        <dbReference type="SAM" id="MobiDB-lite"/>
    </source>
</evidence>
<feature type="region of interest" description="Disordered" evidence="5">
    <location>
        <begin position="556"/>
        <end position="601"/>
    </location>
</feature>
<reference evidence="8" key="1">
    <citation type="journal article" date="2020" name="Stud. Mycol.">
        <title>101 Dothideomycetes genomes: a test case for predicting lifestyles and emergence of pathogens.</title>
        <authorList>
            <person name="Haridas S."/>
            <person name="Albert R."/>
            <person name="Binder M."/>
            <person name="Bloem J."/>
            <person name="Labutti K."/>
            <person name="Salamov A."/>
            <person name="Andreopoulos B."/>
            <person name="Baker S."/>
            <person name="Barry K."/>
            <person name="Bills G."/>
            <person name="Bluhm B."/>
            <person name="Cannon C."/>
            <person name="Castanera R."/>
            <person name="Culley D."/>
            <person name="Daum C."/>
            <person name="Ezra D."/>
            <person name="Gonzalez J."/>
            <person name="Henrissat B."/>
            <person name="Kuo A."/>
            <person name="Liang C."/>
            <person name="Lipzen A."/>
            <person name="Lutzoni F."/>
            <person name="Magnuson J."/>
            <person name="Mondo S."/>
            <person name="Nolan M."/>
            <person name="Ohm R."/>
            <person name="Pangilinan J."/>
            <person name="Park H.-J."/>
            <person name="Ramirez L."/>
            <person name="Alfaro M."/>
            <person name="Sun H."/>
            <person name="Tritt A."/>
            <person name="Yoshinaga Y."/>
            <person name="Zwiers L.-H."/>
            <person name="Turgeon B."/>
            <person name="Goodwin S."/>
            <person name="Spatafora J."/>
            <person name="Crous P."/>
            <person name="Grigoriev I."/>
        </authorList>
    </citation>
    <scope>NUCLEOTIDE SEQUENCE</scope>
    <source>
        <strain evidence="8">CBS 123094</strain>
    </source>
</reference>
<feature type="non-terminal residue" evidence="8">
    <location>
        <position position="686"/>
    </location>
</feature>
<feature type="domain" description="RING-type" evidence="6">
    <location>
        <begin position="641"/>
        <end position="684"/>
    </location>
</feature>
<dbReference type="SMART" id="SM00064">
    <property type="entry name" value="FYVE"/>
    <property type="match status" value="1"/>
</dbReference>
<name>A0A6A5WJJ7_9PLEO</name>
<feature type="region of interest" description="Disordered" evidence="5">
    <location>
        <begin position="120"/>
        <end position="243"/>
    </location>
</feature>
<dbReference type="AlphaFoldDB" id="A0A6A5WJJ7"/>
<dbReference type="PROSITE" id="PS50178">
    <property type="entry name" value="ZF_FYVE"/>
    <property type="match status" value="1"/>
</dbReference>
<dbReference type="PANTHER" id="PTHR23164:SF30">
    <property type="entry name" value="EARLY ENDOSOME ANTIGEN 1"/>
    <property type="match status" value="1"/>
</dbReference>
<feature type="region of interest" description="Disordered" evidence="5">
    <location>
        <begin position="1"/>
        <end position="91"/>
    </location>
</feature>
<feature type="compositionally biased region" description="Polar residues" evidence="5">
    <location>
        <begin position="189"/>
        <end position="202"/>
    </location>
</feature>
<gene>
    <name evidence="8" type="ORF">P154DRAFT_521198</name>
</gene>
<evidence type="ECO:0000259" key="7">
    <source>
        <dbReference type="PROSITE" id="PS50178"/>
    </source>
</evidence>
<feature type="compositionally biased region" description="Polar residues" evidence="5">
    <location>
        <begin position="481"/>
        <end position="496"/>
    </location>
</feature>
<evidence type="ECO:0000256" key="4">
    <source>
        <dbReference type="PROSITE-ProRule" id="PRU00175"/>
    </source>
</evidence>
<evidence type="ECO:0000256" key="2">
    <source>
        <dbReference type="ARBA" id="ARBA00022771"/>
    </source>
</evidence>
<feature type="compositionally biased region" description="Polar residues" evidence="5">
    <location>
        <begin position="422"/>
        <end position="431"/>
    </location>
</feature>
<dbReference type="Proteomes" id="UP000799779">
    <property type="component" value="Unassembled WGS sequence"/>
</dbReference>
<keyword evidence="2 4" id="KW-0863">Zinc-finger</keyword>
<evidence type="ECO:0000256" key="3">
    <source>
        <dbReference type="ARBA" id="ARBA00022833"/>
    </source>
</evidence>
<keyword evidence="1" id="KW-0479">Metal-binding</keyword>
<evidence type="ECO:0000259" key="6">
    <source>
        <dbReference type="PROSITE" id="PS50089"/>
    </source>
</evidence>
<evidence type="ECO:0000313" key="8">
    <source>
        <dbReference type="EMBL" id="KAF2002033.1"/>
    </source>
</evidence>
<accession>A0A6A5WJJ7</accession>